<name>A0A1F5NJA3_9BACT</name>
<dbReference type="PANTHER" id="PTHR44591:SF3">
    <property type="entry name" value="RESPONSE REGULATORY DOMAIN-CONTAINING PROTEIN"/>
    <property type="match status" value="1"/>
</dbReference>
<dbReference type="SUPFAM" id="SSF52172">
    <property type="entry name" value="CheY-like"/>
    <property type="match status" value="1"/>
</dbReference>
<reference evidence="4 5" key="1">
    <citation type="journal article" date="2016" name="Nat. Commun.">
        <title>Thousands of microbial genomes shed light on interconnected biogeochemical processes in an aquifer system.</title>
        <authorList>
            <person name="Anantharaman K."/>
            <person name="Brown C.T."/>
            <person name="Hug L.A."/>
            <person name="Sharon I."/>
            <person name="Castelle C.J."/>
            <person name="Probst A.J."/>
            <person name="Thomas B.C."/>
            <person name="Singh A."/>
            <person name="Wilkins M.J."/>
            <person name="Karaoz U."/>
            <person name="Brodie E.L."/>
            <person name="Williams K.H."/>
            <person name="Hubbard S.S."/>
            <person name="Banfield J.F."/>
        </authorList>
    </citation>
    <scope>NUCLEOTIDE SEQUENCE [LARGE SCALE GENOMIC DNA]</scope>
</reference>
<organism evidence="4 5">
    <name type="scientific">Candidatus Doudnabacteria bacterium RIFCSPHIGHO2_01_FULL_46_14</name>
    <dbReference type="NCBI Taxonomy" id="1817824"/>
    <lineage>
        <taxon>Bacteria</taxon>
        <taxon>Candidatus Doudnaibacteriota</taxon>
    </lineage>
</organism>
<dbReference type="InterPro" id="IPR050595">
    <property type="entry name" value="Bact_response_regulator"/>
</dbReference>
<feature type="modified residue" description="4-aspartylphosphate" evidence="2">
    <location>
        <position position="52"/>
    </location>
</feature>
<dbReference type="STRING" id="1817824.A2751_01555"/>
<gene>
    <name evidence="4" type="ORF">A2751_01555</name>
</gene>
<keyword evidence="1 2" id="KW-0597">Phosphoprotein</keyword>
<proteinExistence type="predicted"/>
<comment type="caution">
    <text evidence="4">The sequence shown here is derived from an EMBL/GenBank/DDBJ whole genome shotgun (WGS) entry which is preliminary data.</text>
</comment>
<evidence type="ECO:0000256" key="2">
    <source>
        <dbReference type="PROSITE-ProRule" id="PRU00169"/>
    </source>
</evidence>
<dbReference type="InterPro" id="IPR011006">
    <property type="entry name" value="CheY-like_superfamily"/>
</dbReference>
<dbReference type="AlphaFoldDB" id="A0A1F5NJA3"/>
<accession>A0A1F5NJA3</accession>
<sequence>MNSILLADDDPLIVGLYKKKFAKLGYEVDVAIDGEEALEKAAQMKPGLILLDRMLPKLDGLEVLKRLHANPETKNIPVVILTNMEEDQSVIGQAKALGALDYLIKERIDLNMLAEKVKEIFAKQN</sequence>
<dbReference type="GO" id="GO:0000160">
    <property type="term" value="P:phosphorelay signal transduction system"/>
    <property type="evidence" value="ECO:0007669"/>
    <property type="project" value="InterPro"/>
</dbReference>
<evidence type="ECO:0000256" key="1">
    <source>
        <dbReference type="ARBA" id="ARBA00022553"/>
    </source>
</evidence>
<dbReference type="Pfam" id="PF00072">
    <property type="entry name" value="Response_reg"/>
    <property type="match status" value="1"/>
</dbReference>
<dbReference type="SMART" id="SM00448">
    <property type="entry name" value="REC"/>
    <property type="match status" value="1"/>
</dbReference>
<dbReference type="InterPro" id="IPR001789">
    <property type="entry name" value="Sig_transdc_resp-reg_receiver"/>
</dbReference>
<dbReference type="PANTHER" id="PTHR44591">
    <property type="entry name" value="STRESS RESPONSE REGULATOR PROTEIN 1"/>
    <property type="match status" value="1"/>
</dbReference>
<feature type="domain" description="Response regulatory" evidence="3">
    <location>
        <begin position="3"/>
        <end position="120"/>
    </location>
</feature>
<dbReference type="Proteomes" id="UP000176864">
    <property type="component" value="Unassembled WGS sequence"/>
</dbReference>
<dbReference type="PROSITE" id="PS50110">
    <property type="entry name" value="RESPONSE_REGULATORY"/>
    <property type="match status" value="1"/>
</dbReference>
<dbReference type="CDD" id="cd17574">
    <property type="entry name" value="REC_OmpR"/>
    <property type="match status" value="1"/>
</dbReference>
<evidence type="ECO:0000313" key="5">
    <source>
        <dbReference type="Proteomes" id="UP000176864"/>
    </source>
</evidence>
<evidence type="ECO:0000259" key="3">
    <source>
        <dbReference type="PROSITE" id="PS50110"/>
    </source>
</evidence>
<evidence type="ECO:0000313" key="4">
    <source>
        <dbReference type="EMBL" id="OGE77725.1"/>
    </source>
</evidence>
<protein>
    <recommendedName>
        <fullName evidence="3">Response regulatory domain-containing protein</fullName>
    </recommendedName>
</protein>
<dbReference type="EMBL" id="MFEK01000016">
    <property type="protein sequence ID" value="OGE77725.1"/>
    <property type="molecule type" value="Genomic_DNA"/>
</dbReference>
<dbReference type="Gene3D" id="3.40.50.2300">
    <property type="match status" value="1"/>
</dbReference>